<proteinExistence type="predicted"/>
<dbReference type="EMBL" id="WHVB01000034">
    <property type="protein sequence ID" value="KAF8467940.1"/>
    <property type="molecule type" value="Genomic_DNA"/>
</dbReference>
<dbReference type="OrthoDB" id="3227556at2759"/>
<evidence type="ECO:0000313" key="2">
    <source>
        <dbReference type="Proteomes" id="UP000759537"/>
    </source>
</evidence>
<keyword evidence="2" id="KW-1185">Reference proteome</keyword>
<evidence type="ECO:0000313" key="1">
    <source>
        <dbReference type="EMBL" id="KAF8467940.1"/>
    </source>
</evidence>
<dbReference type="AlphaFoldDB" id="A0A9P5MLI0"/>
<name>A0A9P5MLI0_9AGAM</name>
<organism evidence="1 2">
    <name type="scientific">Russula ochroleuca</name>
    <dbReference type="NCBI Taxonomy" id="152965"/>
    <lineage>
        <taxon>Eukaryota</taxon>
        <taxon>Fungi</taxon>
        <taxon>Dikarya</taxon>
        <taxon>Basidiomycota</taxon>
        <taxon>Agaricomycotina</taxon>
        <taxon>Agaricomycetes</taxon>
        <taxon>Russulales</taxon>
        <taxon>Russulaceae</taxon>
        <taxon>Russula</taxon>
    </lineage>
</organism>
<comment type="caution">
    <text evidence="1">The sequence shown here is derived from an EMBL/GenBank/DDBJ whole genome shotgun (WGS) entry which is preliminary data.</text>
</comment>
<accession>A0A9P5MLI0</accession>
<reference evidence="1" key="2">
    <citation type="journal article" date="2020" name="Nat. Commun.">
        <title>Large-scale genome sequencing of mycorrhizal fungi provides insights into the early evolution of symbiotic traits.</title>
        <authorList>
            <person name="Miyauchi S."/>
            <person name="Kiss E."/>
            <person name="Kuo A."/>
            <person name="Drula E."/>
            <person name="Kohler A."/>
            <person name="Sanchez-Garcia M."/>
            <person name="Morin E."/>
            <person name="Andreopoulos B."/>
            <person name="Barry K.W."/>
            <person name="Bonito G."/>
            <person name="Buee M."/>
            <person name="Carver A."/>
            <person name="Chen C."/>
            <person name="Cichocki N."/>
            <person name="Clum A."/>
            <person name="Culley D."/>
            <person name="Crous P.W."/>
            <person name="Fauchery L."/>
            <person name="Girlanda M."/>
            <person name="Hayes R.D."/>
            <person name="Keri Z."/>
            <person name="LaButti K."/>
            <person name="Lipzen A."/>
            <person name="Lombard V."/>
            <person name="Magnuson J."/>
            <person name="Maillard F."/>
            <person name="Murat C."/>
            <person name="Nolan M."/>
            <person name="Ohm R.A."/>
            <person name="Pangilinan J."/>
            <person name="Pereira M.F."/>
            <person name="Perotto S."/>
            <person name="Peter M."/>
            <person name="Pfister S."/>
            <person name="Riley R."/>
            <person name="Sitrit Y."/>
            <person name="Stielow J.B."/>
            <person name="Szollosi G."/>
            <person name="Zifcakova L."/>
            <person name="Stursova M."/>
            <person name="Spatafora J.W."/>
            <person name="Tedersoo L."/>
            <person name="Vaario L.M."/>
            <person name="Yamada A."/>
            <person name="Yan M."/>
            <person name="Wang P."/>
            <person name="Xu J."/>
            <person name="Bruns T."/>
            <person name="Baldrian P."/>
            <person name="Vilgalys R."/>
            <person name="Dunand C."/>
            <person name="Henrissat B."/>
            <person name="Grigoriev I.V."/>
            <person name="Hibbett D."/>
            <person name="Nagy L.G."/>
            <person name="Martin F.M."/>
        </authorList>
    </citation>
    <scope>NUCLEOTIDE SEQUENCE</scope>
    <source>
        <strain evidence="1">Prilba</strain>
    </source>
</reference>
<reference evidence="1" key="1">
    <citation type="submission" date="2019-10" db="EMBL/GenBank/DDBJ databases">
        <authorList>
            <consortium name="DOE Joint Genome Institute"/>
            <person name="Kuo A."/>
            <person name="Miyauchi S."/>
            <person name="Kiss E."/>
            <person name="Drula E."/>
            <person name="Kohler A."/>
            <person name="Sanchez-Garcia M."/>
            <person name="Andreopoulos B."/>
            <person name="Barry K.W."/>
            <person name="Bonito G."/>
            <person name="Buee M."/>
            <person name="Carver A."/>
            <person name="Chen C."/>
            <person name="Cichocki N."/>
            <person name="Clum A."/>
            <person name="Culley D."/>
            <person name="Crous P.W."/>
            <person name="Fauchery L."/>
            <person name="Girlanda M."/>
            <person name="Hayes R."/>
            <person name="Keri Z."/>
            <person name="LaButti K."/>
            <person name="Lipzen A."/>
            <person name="Lombard V."/>
            <person name="Magnuson J."/>
            <person name="Maillard F."/>
            <person name="Morin E."/>
            <person name="Murat C."/>
            <person name="Nolan M."/>
            <person name="Ohm R."/>
            <person name="Pangilinan J."/>
            <person name="Pereira M."/>
            <person name="Perotto S."/>
            <person name="Peter M."/>
            <person name="Riley R."/>
            <person name="Sitrit Y."/>
            <person name="Stielow B."/>
            <person name="Szollosi G."/>
            <person name="Zifcakova L."/>
            <person name="Stursova M."/>
            <person name="Spatafora J.W."/>
            <person name="Tedersoo L."/>
            <person name="Vaario L.-M."/>
            <person name="Yamada A."/>
            <person name="Yan M."/>
            <person name="Wang P."/>
            <person name="Xu J."/>
            <person name="Bruns T."/>
            <person name="Baldrian P."/>
            <person name="Vilgalys R."/>
            <person name="Henrissat B."/>
            <person name="Grigoriev I.V."/>
            <person name="Hibbett D."/>
            <person name="Nagy L.G."/>
            <person name="Martin F.M."/>
        </authorList>
    </citation>
    <scope>NUCLEOTIDE SEQUENCE</scope>
    <source>
        <strain evidence="1">Prilba</strain>
    </source>
</reference>
<protein>
    <submittedName>
        <fullName evidence="1">Uncharacterized protein</fullName>
    </submittedName>
</protein>
<dbReference type="Proteomes" id="UP000759537">
    <property type="component" value="Unassembled WGS sequence"/>
</dbReference>
<sequence>MSSSKAKAAKTATNPPLSLEDTLHDLAVIRSSDIDLAAILASAMPPPSPVTPTETATATAAPVADVNASVARSHEFAQAARAAIKIKNRGEVEAQGERVNDVRGQLEEVVEGLVGGS</sequence>
<gene>
    <name evidence="1" type="ORF">DFH94DRAFT_685757</name>
</gene>